<dbReference type="Pfam" id="PF12823">
    <property type="entry name" value="DUF3817"/>
    <property type="match status" value="1"/>
</dbReference>
<evidence type="ECO:0000256" key="3">
    <source>
        <dbReference type="ARBA" id="ARBA00022692"/>
    </source>
</evidence>
<sequence>MLNAFRAVSLLEGLSYLLILSVTLGFISRDLVFYLGMTHGVLFLLYLVISLAVAQKQQWSVFVWLGAFIASVIPFGFIPLEMYLRKSQSVEAEAELV</sequence>
<evidence type="ECO:0000313" key="9">
    <source>
        <dbReference type="Proteomes" id="UP001595476"/>
    </source>
</evidence>
<evidence type="ECO:0000256" key="6">
    <source>
        <dbReference type="SAM" id="Phobius"/>
    </source>
</evidence>
<evidence type="ECO:0000259" key="7">
    <source>
        <dbReference type="Pfam" id="PF12823"/>
    </source>
</evidence>
<dbReference type="EMBL" id="JBHRSZ010000009">
    <property type="protein sequence ID" value="MFC3153311.1"/>
    <property type="molecule type" value="Genomic_DNA"/>
</dbReference>
<feature type="domain" description="DUF3817" evidence="7">
    <location>
        <begin position="2"/>
        <end position="85"/>
    </location>
</feature>
<dbReference type="RefSeq" id="WP_386723232.1">
    <property type="nucleotide sequence ID" value="NZ_JBHRSZ010000009.1"/>
</dbReference>
<evidence type="ECO:0000256" key="2">
    <source>
        <dbReference type="ARBA" id="ARBA00022475"/>
    </source>
</evidence>
<evidence type="ECO:0000256" key="1">
    <source>
        <dbReference type="ARBA" id="ARBA00004651"/>
    </source>
</evidence>
<evidence type="ECO:0000256" key="4">
    <source>
        <dbReference type="ARBA" id="ARBA00022989"/>
    </source>
</evidence>
<comment type="subcellular location">
    <subcellularLocation>
        <location evidence="1">Cell membrane</location>
        <topology evidence="1">Multi-pass membrane protein</topology>
    </subcellularLocation>
</comment>
<feature type="transmembrane region" description="Helical" evidence="6">
    <location>
        <begin position="61"/>
        <end position="80"/>
    </location>
</feature>
<dbReference type="PANTHER" id="PTHR40077">
    <property type="entry name" value="MEMBRANE PROTEIN-RELATED"/>
    <property type="match status" value="1"/>
</dbReference>
<gene>
    <name evidence="8" type="ORF">ACFOEK_19885</name>
</gene>
<dbReference type="PANTHER" id="PTHR40077:SF1">
    <property type="entry name" value="MEMBRANE PROTEIN"/>
    <property type="match status" value="1"/>
</dbReference>
<keyword evidence="2" id="KW-1003">Cell membrane</keyword>
<keyword evidence="5 6" id="KW-0472">Membrane</keyword>
<reference evidence="9" key="1">
    <citation type="journal article" date="2019" name="Int. J. Syst. Evol. Microbiol.">
        <title>The Global Catalogue of Microorganisms (GCM) 10K type strain sequencing project: providing services to taxonomists for standard genome sequencing and annotation.</title>
        <authorList>
            <consortium name="The Broad Institute Genomics Platform"/>
            <consortium name="The Broad Institute Genome Sequencing Center for Infectious Disease"/>
            <person name="Wu L."/>
            <person name="Ma J."/>
        </authorList>
    </citation>
    <scope>NUCLEOTIDE SEQUENCE [LARGE SCALE GENOMIC DNA]</scope>
    <source>
        <strain evidence="9">KCTC 52438</strain>
    </source>
</reference>
<name>A0ABV7HP92_9GAMM</name>
<keyword evidence="4 6" id="KW-1133">Transmembrane helix</keyword>
<dbReference type="Proteomes" id="UP001595476">
    <property type="component" value="Unassembled WGS sequence"/>
</dbReference>
<dbReference type="NCBIfam" id="TIGR03954">
    <property type="entry name" value="integ_memb_HG"/>
    <property type="match status" value="1"/>
</dbReference>
<evidence type="ECO:0000313" key="8">
    <source>
        <dbReference type="EMBL" id="MFC3153311.1"/>
    </source>
</evidence>
<keyword evidence="3 6" id="KW-0812">Transmembrane</keyword>
<organism evidence="8 9">
    <name type="scientific">Litoribrevibacter euphylliae</name>
    <dbReference type="NCBI Taxonomy" id="1834034"/>
    <lineage>
        <taxon>Bacteria</taxon>
        <taxon>Pseudomonadati</taxon>
        <taxon>Pseudomonadota</taxon>
        <taxon>Gammaproteobacteria</taxon>
        <taxon>Oceanospirillales</taxon>
        <taxon>Oceanospirillaceae</taxon>
        <taxon>Litoribrevibacter</taxon>
    </lineage>
</organism>
<accession>A0ABV7HP92</accession>
<dbReference type="InterPro" id="IPR023845">
    <property type="entry name" value="DUF3817_TM"/>
</dbReference>
<feature type="transmembrane region" description="Helical" evidence="6">
    <location>
        <begin position="7"/>
        <end position="27"/>
    </location>
</feature>
<protein>
    <submittedName>
        <fullName evidence="8">DUF3817 domain-containing protein</fullName>
    </submittedName>
</protein>
<comment type="caution">
    <text evidence="8">The sequence shown here is derived from an EMBL/GenBank/DDBJ whole genome shotgun (WGS) entry which is preliminary data.</text>
</comment>
<evidence type="ECO:0000256" key="5">
    <source>
        <dbReference type="ARBA" id="ARBA00023136"/>
    </source>
</evidence>
<proteinExistence type="predicted"/>
<keyword evidence="9" id="KW-1185">Reference proteome</keyword>
<feature type="transmembrane region" description="Helical" evidence="6">
    <location>
        <begin position="33"/>
        <end position="54"/>
    </location>
</feature>